<proteinExistence type="predicted"/>
<dbReference type="EMBL" id="LAZR01007743">
    <property type="protein sequence ID" value="KKM83248.1"/>
    <property type="molecule type" value="Genomic_DNA"/>
</dbReference>
<comment type="caution">
    <text evidence="1">The sequence shown here is derived from an EMBL/GenBank/DDBJ whole genome shotgun (WGS) entry which is preliminary data.</text>
</comment>
<evidence type="ECO:0000313" key="1">
    <source>
        <dbReference type="EMBL" id="KKM83248.1"/>
    </source>
</evidence>
<dbReference type="AlphaFoldDB" id="A0A0F9KMQ3"/>
<organism evidence="1">
    <name type="scientific">marine sediment metagenome</name>
    <dbReference type="NCBI Taxonomy" id="412755"/>
    <lineage>
        <taxon>unclassified sequences</taxon>
        <taxon>metagenomes</taxon>
        <taxon>ecological metagenomes</taxon>
    </lineage>
</organism>
<name>A0A0F9KMQ3_9ZZZZ</name>
<reference evidence="1" key="1">
    <citation type="journal article" date="2015" name="Nature">
        <title>Complex archaea that bridge the gap between prokaryotes and eukaryotes.</title>
        <authorList>
            <person name="Spang A."/>
            <person name="Saw J.H."/>
            <person name="Jorgensen S.L."/>
            <person name="Zaremba-Niedzwiedzka K."/>
            <person name="Martijn J."/>
            <person name="Lind A.E."/>
            <person name="van Eijk R."/>
            <person name="Schleper C."/>
            <person name="Guy L."/>
            <person name="Ettema T.J."/>
        </authorList>
    </citation>
    <scope>NUCLEOTIDE SEQUENCE</scope>
</reference>
<gene>
    <name evidence="1" type="ORF">LCGC14_1311330</name>
</gene>
<sequence>MAAVRIVGKNARMYVGDIALYLRMFEMENNMELNTEEATAYGVDWQEFAFIDGSVTMGVNAFMDERRPVTDAEDLVTDAAYINTFQADGGSTFKADPIIPILFIPGNTAAAGDGAFFMDSILGSVVLSAPRGGVQRLRGRFQGAGSLRKGFIIAQIEQSFPTGDTFLPAPSGDIDIGVPAASVVGVAAAYCVYKKSGSSVFTVEIQDTATTGSGWATAVAFPTFAGISADYKEDKADAGKRYHRVRVNNAGAAETLGIIVVSTNI</sequence>
<accession>A0A0F9KMQ3</accession>
<protein>
    <submittedName>
        <fullName evidence="1">Uncharacterized protein</fullName>
    </submittedName>
</protein>